<evidence type="ECO:0000313" key="1">
    <source>
        <dbReference type="EMBL" id="HGY56901.1"/>
    </source>
</evidence>
<reference evidence="1" key="1">
    <citation type="journal article" date="2020" name="mSystems">
        <title>Genome- and Community-Level Interaction Insights into Carbon Utilization and Element Cycling Functions of Hydrothermarchaeota in Hydrothermal Sediment.</title>
        <authorList>
            <person name="Zhou Z."/>
            <person name="Liu Y."/>
            <person name="Xu W."/>
            <person name="Pan J."/>
            <person name="Luo Z.H."/>
            <person name="Li M."/>
        </authorList>
    </citation>
    <scope>NUCLEOTIDE SEQUENCE [LARGE SCALE GENOMIC DNA]</scope>
    <source>
        <strain evidence="1">HyVt-577</strain>
    </source>
</reference>
<protein>
    <recommendedName>
        <fullName evidence="2">Capsule assembly Wzi family protein</fullName>
    </recommendedName>
</protein>
<organism evidence="1">
    <name type="scientific">Caldithrix abyssi</name>
    <dbReference type="NCBI Taxonomy" id="187145"/>
    <lineage>
        <taxon>Bacteria</taxon>
        <taxon>Pseudomonadati</taxon>
        <taxon>Calditrichota</taxon>
        <taxon>Calditrichia</taxon>
        <taxon>Calditrichales</taxon>
        <taxon>Calditrichaceae</taxon>
        <taxon>Caldithrix</taxon>
    </lineage>
</organism>
<evidence type="ECO:0008006" key="2">
    <source>
        <dbReference type="Google" id="ProtNLM"/>
    </source>
</evidence>
<proteinExistence type="predicted"/>
<dbReference type="Gene3D" id="2.40.160.130">
    <property type="entry name" value="Capsule assembly protein Wzi"/>
    <property type="match status" value="1"/>
</dbReference>
<gene>
    <name evidence="1" type="ORF">ENK44_14430</name>
</gene>
<dbReference type="InterPro" id="IPR038636">
    <property type="entry name" value="Wzi_sf"/>
</dbReference>
<name>A0A7V4U2P0_CALAY</name>
<dbReference type="Proteomes" id="UP000885779">
    <property type="component" value="Unassembled WGS sequence"/>
</dbReference>
<comment type="caution">
    <text evidence="1">The sequence shown here is derived from an EMBL/GenBank/DDBJ whole genome shotgun (WGS) entry which is preliminary data.</text>
</comment>
<dbReference type="EMBL" id="DRQG01000139">
    <property type="protein sequence ID" value="HGY56901.1"/>
    <property type="molecule type" value="Genomic_DNA"/>
</dbReference>
<dbReference type="Pfam" id="PF14052">
    <property type="entry name" value="Caps_assemb_Wzi"/>
    <property type="match status" value="1"/>
</dbReference>
<dbReference type="InterPro" id="IPR026950">
    <property type="entry name" value="Caps_assemb_Wzi"/>
</dbReference>
<sequence length="595" mass="69933">MAELLWKKILTATGWLTGIRKSFTGLFIMFKKILLVILFTTVVSSELEAQSPVSVPITDPVYGFLERMETLGYVHDLLDGVRPFSRKRVAAFLLDIKKHRAELTHIDRRRLDDYLLDYRYEIDPEKKYGQISEEQTTLYSPLAGWKRFTRDFRRFFQQIHPEEQNYVFLWEDGGNTFYFNFDMNLTYESRSDNLQRTGSWQDFLFRGQVSPRFGYQLNVSLQAVRGDDAYTLEHPILKGTWSQRPDKSGPRYADRTGGELVYHTKYIDLTFAQQEIQWGMGESGRLILSRNPEQYPYIGVTADWGWGKFIAIQGKLLSFPQDTLSDGTKIYPDKWLAAHRLEVSPWNWLTLGLNENFIYGQRYMDWAYLFPLNFYRSVEHKLRDRDNATISIDLELLPYQGAKVYGTVFLDEFKASKLGTNWYGNKHAFSAGFYQVDPFGIPNFSLRLEYTAIMPWVYTHRYTINRYTSDYRSLGHWAGPNSEIWYVHIRQDLHQRFYLGLKLRQWKHGANYPNENIGGDILLGHGVLLGDQTEPRETRTFLEGILTTQRKVQLYAVYEVFNGLFLRAHYNIYHTNTEGAINNYNELFLGFKFRY</sequence>
<accession>A0A7V4U2P0</accession>
<dbReference type="AlphaFoldDB" id="A0A7V4U2P0"/>